<evidence type="ECO:0000259" key="2">
    <source>
        <dbReference type="SMART" id="SM00849"/>
    </source>
</evidence>
<gene>
    <name evidence="3" type="ordered locus">Cyan7425_0787</name>
</gene>
<dbReference type="OrthoDB" id="9803916at2"/>
<feature type="region of interest" description="Disordered" evidence="1">
    <location>
        <begin position="44"/>
        <end position="66"/>
    </location>
</feature>
<dbReference type="GO" id="GO:0004521">
    <property type="term" value="F:RNA endonuclease activity"/>
    <property type="evidence" value="ECO:0007669"/>
    <property type="project" value="TreeGrafter"/>
</dbReference>
<organism evidence="3">
    <name type="scientific">Cyanothece sp. (strain PCC 7425 / ATCC 29141)</name>
    <dbReference type="NCBI Taxonomy" id="395961"/>
    <lineage>
        <taxon>Bacteria</taxon>
        <taxon>Bacillati</taxon>
        <taxon>Cyanobacteriota</taxon>
        <taxon>Cyanophyceae</taxon>
        <taxon>Gomontiellales</taxon>
        <taxon>Cyanothecaceae</taxon>
        <taxon>Cyanothece</taxon>
    </lineage>
</organism>
<evidence type="ECO:0000313" key="3">
    <source>
        <dbReference type="EMBL" id="ACL43174.1"/>
    </source>
</evidence>
<dbReference type="SUPFAM" id="SSF56281">
    <property type="entry name" value="Metallo-hydrolase/oxidoreductase"/>
    <property type="match status" value="1"/>
</dbReference>
<feature type="domain" description="Metallo-beta-lactamase" evidence="2">
    <location>
        <begin position="16"/>
        <end position="218"/>
    </location>
</feature>
<dbReference type="STRING" id="395961.Cyan7425_0787"/>
<accession>B8HVZ6</accession>
<dbReference type="EMBL" id="CP001344">
    <property type="protein sequence ID" value="ACL43174.1"/>
    <property type="molecule type" value="Genomic_DNA"/>
</dbReference>
<dbReference type="InterPro" id="IPR050698">
    <property type="entry name" value="MBL"/>
</dbReference>
<dbReference type="PANTHER" id="PTHR11203">
    <property type="entry name" value="CLEAVAGE AND POLYADENYLATION SPECIFICITY FACTOR FAMILY MEMBER"/>
    <property type="match status" value="1"/>
</dbReference>
<dbReference type="AlphaFoldDB" id="B8HVZ6"/>
<dbReference type="KEGG" id="cyn:Cyan7425_0787"/>
<dbReference type="HOGENOM" id="CLU_489866_0_0_3"/>
<dbReference type="eggNOG" id="COG1236">
    <property type="taxonomic scope" value="Bacteria"/>
</dbReference>
<proteinExistence type="predicted"/>
<dbReference type="PANTHER" id="PTHR11203:SF37">
    <property type="entry name" value="INTEGRATOR COMPLEX SUBUNIT 11"/>
    <property type="match status" value="1"/>
</dbReference>
<dbReference type="Pfam" id="PF12706">
    <property type="entry name" value="Lactamase_B_2"/>
    <property type="match status" value="1"/>
</dbReference>
<dbReference type="Gene3D" id="3.60.15.10">
    <property type="entry name" value="Ribonuclease Z/Hydroxyacylglutathione hydrolase-like"/>
    <property type="match status" value="1"/>
</dbReference>
<dbReference type="SMART" id="SM00849">
    <property type="entry name" value="Lactamase_B"/>
    <property type="match status" value="1"/>
</dbReference>
<name>B8HVZ6_CYAP4</name>
<protein>
    <submittedName>
        <fullName evidence="3">Beta-lactamase domain protein</fullName>
    </submittedName>
</protein>
<dbReference type="InterPro" id="IPR036866">
    <property type="entry name" value="RibonucZ/Hydroxyglut_hydro"/>
</dbReference>
<dbReference type="InterPro" id="IPR001279">
    <property type="entry name" value="Metallo-B-lactamas"/>
</dbReference>
<sequence length="584" mass="64750">MVELECIPYGVGHADEGVCLLVRMGPYRILLDCGLNQVDVLLPPEQRSSQPKSGQRSPGQRGGGQRGDLPADLVLCSHAHADHARGLLALHRAFPRLPIYASEVTTQLLPLNWPEIPAAQFLPFCQALPWRSPIEFGDGLTVKLFPAGHLPGATAFLLTYTPSSQRGKPERVYTVFYTGDFFLSNSRLVEGFPLEELRSTAPDVLIVEGSFGTARHPHRRQQENQLAERITQALKQGFSVVLPVPVLGLAQELLMLLRSHHYFTGQNLDIWVEEAIAAGCDAYLDILPHLPSTVRNFAQHQPLFWDQRVRPRVQRLQAEQRDRVAGSPCIVLADKQVDMNAYCQTGSRPWLLLLPRHSGTASQPGWGKLDPFRQAIEKFAEPIRAGQLLVETYLLAEHSDGPGTTQLIHNLRPQHVVFIHGSPTYLADLTALDELSNRYHLHCPAVGTPVELPIGDRLIQPTAPDPNPTYEGEVTELTTMVTISLPIAVTSDPRWQAFADTGLVNATWQGEDLVLRGLSPKELLVERFNPTITALECCATCQYYRGQRCWNTSSPLFEFKVSPDGYCPAYAAARSLFKTEPGSP</sequence>
<reference evidence="3" key="1">
    <citation type="submission" date="2009-01" db="EMBL/GenBank/DDBJ databases">
        <title>Complete sequence of chromosome Cyanothece sp. PCC 7425.</title>
        <authorList>
            <consortium name="US DOE Joint Genome Institute"/>
            <person name="Lucas S."/>
            <person name="Copeland A."/>
            <person name="Lapidus A."/>
            <person name="Glavina del Rio T."/>
            <person name="Dalin E."/>
            <person name="Tice H."/>
            <person name="Bruce D."/>
            <person name="Goodwin L."/>
            <person name="Pitluck S."/>
            <person name="Sims D."/>
            <person name="Meineke L."/>
            <person name="Brettin T."/>
            <person name="Detter J.C."/>
            <person name="Han C."/>
            <person name="Larimer F."/>
            <person name="Land M."/>
            <person name="Hauser L."/>
            <person name="Kyrpides N."/>
            <person name="Ovchinnikova G."/>
            <person name="Liberton M."/>
            <person name="Stoeckel J."/>
            <person name="Banerjee A."/>
            <person name="Singh A."/>
            <person name="Page L."/>
            <person name="Sato H."/>
            <person name="Zhao L."/>
            <person name="Sherman L."/>
            <person name="Pakrasi H."/>
            <person name="Richardson P."/>
        </authorList>
    </citation>
    <scope>NUCLEOTIDE SEQUENCE</scope>
    <source>
        <strain evidence="3">PCC 7425</strain>
    </source>
</reference>
<evidence type="ECO:0000256" key="1">
    <source>
        <dbReference type="SAM" id="MobiDB-lite"/>
    </source>
</evidence>